<dbReference type="PROSITE" id="PS50056">
    <property type="entry name" value="TYR_PHOSPHATASE_2"/>
    <property type="match status" value="1"/>
</dbReference>
<dbReference type="PROSITE" id="PS51318">
    <property type="entry name" value="TAT"/>
    <property type="match status" value="1"/>
</dbReference>
<dbReference type="AlphaFoldDB" id="A0A848KNN1"/>
<dbReference type="EMBL" id="JABBNB010000001">
    <property type="protein sequence ID" value="NMN99889.1"/>
    <property type="molecule type" value="Genomic_DNA"/>
</dbReference>
<evidence type="ECO:0000313" key="3">
    <source>
        <dbReference type="EMBL" id="NMN99889.1"/>
    </source>
</evidence>
<feature type="domain" description="Tyrosine specific protein phosphatases" evidence="2">
    <location>
        <begin position="150"/>
        <end position="194"/>
    </location>
</feature>
<evidence type="ECO:0000256" key="1">
    <source>
        <dbReference type="SAM" id="SignalP"/>
    </source>
</evidence>
<organism evidence="3 4">
    <name type="scientific">Gordonia asplenii</name>
    <dbReference type="NCBI Taxonomy" id="2725283"/>
    <lineage>
        <taxon>Bacteria</taxon>
        <taxon>Bacillati</taxon>
        <taxon>Actinomycetota</taxon>
        <taxon>Actinomycetes</taxon>
        <taxon>Mycobacteriales</taxon>
        <taxon>Gordoniaceae</taxon>
        <taxon>Gordonia</taxon>
    </lineage>
</organism>
<dbReference type="Gene3D" id="3.90.190.10">
    <property type="entry name" value="Protein tyrosine phosphatase superfamily"/>
    <property type="match status" value="1"/>
</dbReference>
<gene>
    <name evidence="3" type="ORF">HH308_01510</name>
</gene>
<dbReference type="GO" id="GO:0004721">
    <property type="term" value="F:phosphoprotein phosphatase activity"/>
    <property type="evidence" value="ECO:0007669"/>
    <property type="project" value="InterPro"/>
</dbReference>
<sequence>MKSSSLRKTLTAATVVAALLGAPALVAVPAAAAPKSTIVAPTRLIKLDGTQNTRTFDGITTRDGKSISSLVIRSDNLSKLTAADKATLAKRRVATIIDLRTAAERALQPDHVVPGATLHYDDVLGATPPTTLIDLTSAYRAFVTDAQARAQFATALRTITTTVAAGDSVIFHCTAGKDRTGWAAALILTIAGVDRATVDSDYLASNIYRHATPNDPLNGVNLNLLNTSFSTANRVYGSFDNYVRKGLGLTPAEVTALRNAVRVPLRVY</sequence>
<name>A0A848KNN1_9ACTN</name>
<dbReference type="InterPro" id="IPR026893">
    <property type="entry name" value="Tyr/Ser_Pase_IphP-type"/>
</dbReference>
<dbReference type="Pfam" id="PF13350">
    <property type="entry name" value="Y_phosphatase3"/>
    <property type="match status" value="1"/>
</dbReference>
<dbReference type="InterPro" id="IPR006311">
    <property type="entry name" value="TAT_signal"/>
</dbReference>
<comment type="caution">
    <text evidence="3">The sequence shown here is derived from an EMBL/GenBank/DDBJ whole genome shotgun (WGS) entry which is preliminary data.</text>
</comment>
<proteinExistence type="predicted"/>
<reference evidence="3 4" key="1">
    <citation type="submission" date="2020-04" db="EMBL/GenBank/DDBJ databases">
        <title>Gordonia sp. nov. TBRC 11910.</title>
        <authorList>
            <person name="Suriyachadkun C."/>
        </authorList>
    </citation>
    <scope>NUCLEOTIDE SEQUENCE [LARGE SCALE GENOMIC DNA]</scope>
    <source>
        <strain evidence="3 4">TBRC 11910</strain>
    </source>
</reference>
<dbReference type="Proteomes" id="UP000550729">
    <property type="component" value="Unassembled WGS sequence"/>
</dbReference>
<accession>A0A848KNN1</accession>
<keyword evidence="1" id="KW-0732">Signal</keyword>
<evidence type="ECO:0000259" key="2">
    <source>
        <dbReference type="PROSITE" id="PS50056"/>
    </source>
</evidence>
<protein>
    <submittedName>
        <fullName evidence="3">Tyrosine-protein phosphatase</fullName>
    </submittedName>
</protein>
<feature type="chain" id="PRO_5032283518" evidence="1">
    <location>
        <begin position="33"/>
        <end position="268"/>
    </location>
</feature>
<dbReference type="PROSITE" id="PS00383">
    <property type="entry name" value="TYR_PHOSPHATASE_1"/>
    <property type="match status" value="1"/>
</dbReference>
<feature type="signal peptide" evidence="1">
    <location>
        <begin position="1"/>
        <end position="32"/>
    </location>
</feature>
<dbReference type="RefSeq" id="WP_170192371.1">
    <property type="nucleotide sequence ID" value="NZ_JABBNB010000001.1"/>
</dbReference>
<evidence type="ECO:0000313" key="4">
    <source>
        <dbReference type="Proteomes" id="UP000550729"/>
    </source>
</evidence>
<dbReference type="SUPFAM" id="SSF52799">
    <property type="entry name" value="(Phosphotyrosine protein) phosphatases II"/>
    <property type="match status" value="1"/>
</dbReference>
<dbReference type="InterPro" id="IPR029021">
    <property type="entry name" value="Prot-tyrosine_phosphatase-like"/>
</dbReference>
<dbReference type="InterPro" id="IPR016130">
    <property type="entry name" value="Tyr_Pase_AS"/>
</dbReference>
<keyword evidence="4" id="KW-1185">Reference proteome</keyword>
<dbReference type="InterPro" id="IPR000387">
    <property type="entry name" value="Tyr_Pase_dom"/>
</dbReference>